<proteinExistence type="inferred from homology"/>
<dbReference type="SUPFAM" id="SSF57302">
    <property type="entry name" value="Snake toxin-like"/>
    <property type="match status" value="1"/>
</dbReference>
<comment type="similarity">
    <text evidence="2">Belongs to the CNF-like-inhibitor family.</text>
</comment>
<dbReference type="InterPro" id="IPR004126">
    <property type="entry name" value="PLipase_A2_inh_N"/>
</dbReference>
<evidence type="ECO:0000256" key="1">
    <source>
        <dbReference type="ARBA" id="ARBA00004613"/>
    </source>
</evidence>
<organism evidence="8 9">
    <name type="scientific">Podarcis lilfordi</name>
    <name type="common">Lilford's wall lizard</name>
    <dbReference type="NCBI Taxonomy" id="74358"/>
    <lineage>
        <taxon>Eukaryota</taxon>
        <taxon>Metazoa</taxon>
        <taxon>Chordata</taxon>
        <taxon>Craniata</taxon>
        <taxon>Vertebrata</taxon>
        <taxon>Euteleostomi</taxon>
        <taxon>Lepidosauria</taxon>
        <taxon>Squamata</taxon>
        <taxon>Bifurcata</taxon>
        <taxon>Unidentata</taxon>
        <taxon>Episquamata</taxon>
        <taxon>Laterata</taxon>
        <taxon>Lacertibaenia</taxon>
        <taxon>Lacertidae</taxon>
        <taxon>Podarcis</taxon>
    </lineage>
</organism>
<dbReference type="PANTHER" id="PTHR20914">
    <property type="entry name" value="LY6/PLAUR DOMAIN-CONTAINING PROTEIN 8"/>
    <property type="match status" value="1"/>
</dbReference>
<dbReference type="Gene3D" id="2.10.60.10">
    <property type="entry name" value="CD59"/>
    <property type="match status" value="1"/>
</dbReference>
<evidence type="ECO:0000256" key="2">
    <source>
        <dbReference type="ARBA" id="ARBA00006570"/>
    </source>
</evidence>
<evidence type="ECO:0000256" key="5">
    <source>
        <dbReference type="ARBA" id="ARBA00023157"/>
    </source>
</evidence>
<dbReference type="InterPro" id="IPR050918">
    <property type="entry name" value="CNF-like_PLA2_Inhibitor"/>
</dbReference>
<feature type="chain" id="PRO_5041368918" evidence="6">
    <location>
        <begin position="20"/>
        <end position="117"/>
    </location>
</feature>
<dbReference type="Pfam" id="PF02988">
    <property type="entry name" value="PLA2_inh"/>
    <property type="match status" value="1"/>
</dbReference>
<reference evidence="8" key="1">
    <citation type="submission" date="2022-12" db="EMBL/GenBank/DDBJ databases">
        <authorList>
            <person name="Alioto T."/>
            <person name="Alioto T."/>
            <person name="Gomez Garrido J."/>
        </authorList>
    </citation>
    <scope>NUCLEOTIDE SEQUENCE</scope>
</reference>
<keyword evidence="6" id="KW-0732">Signal</keyword>
<dbReference type="Proteomes" id="UP001178461">
    <property type="component" value="Chromosome 8"/>
</dbReference>
<keyword evidence="9" id="KW-1185">Reference proteome</keyword>
<evidence type="ECO:0000256" key="4">
    <source>
        <dbReference type="ARBA" id="ARBA00023005"/>
    </source>
</evidence>
<comment type="subcellular location">
    <subcellularLocation>
        <location evidence="1">Secreted</location>
    </subcellularLocation>
</comment>
<name>A0AA35KP89_9SAUR</name>
<evidence type="ECO:0000256" key="6">
    <source>
        <dbReference type="SAM" id="SignalP"/>
    </source>
</evidence>
<feature type="signal peptide" evidence="6">
    <location>
        <begin position="1"/>
        <end position="19"/>
    </location>
</feature>
<evidence type="ECO:0000259" key="7">
    <source>
        <dbReference type="Pfam" id="PF02988"/>
    </source>
</evidence>
<dbReference type="EMBL" id="OX395133">
    <property type="protein sequence ID" value="CAI5781126.1"/>
    <property type="molecule type" value="Genomic_DNA"/>
</dbReference>
<keyword evidence="5" id="KW-1015">Disulfide bond</keyword>
<keyword evidence="3" id="KW-0964">Secreted</keyword>
<dbReference type="AlphaFoldDB" id="A0AA35KP89"/>
<evidence type="ECO:0000256" key="3">
    <source>
        <dbReference type="ARBA" id="ARBA00022525"/>
    </source>
</evidence>
<dbReference type="GO" id="GO:0019834">
    <property type="term" value="F:phospholipase A2 inhibitor activity"/>
    <property type="evidence" value="ECO:0007669"/>
    <property type="project" value="UniProtKB-KW"/>
</dbReference>
<dbReference type="PANTHER" id="PTHR20914:SF30">
    <property type="entry name" value="LY6_PLAUR DOMAIN CONTAINING 9"/>
    <property type="match status" value="1"/>
</dbReference>
<protein>
    <submittedName>
        <fullName evidence="8">A2 inhibitor and Ly6 PLAUR domain-containing protein-like</fullName>
    </submittedName>
</protein>
<dbReference type="InterPro" id="IPR045860">
    <property type="entry name" value="Snake_toxin-like_sf"/>
</dbReference>
<gene>
    <name evidence="8" type="ORF">PODLI_1B029463</name>
</gene>
<dbReference type="GO" id="GO:0005576">
    <property type="term" value="C:extracellular region"/>
    <property type="evidence" value="ECO:0007669"/>
    <property type="project" value="UniProtKB-SubCell"/>
</dbReference>
<evidence type="ECO:0000313" key="9">
    <source>
        <dbReference type="Proteomes" id="UP001178461"/>
    </source>
</evidence>
<evidence type="ECO:0000313" key="8">
    <source>
        <dbReference type="EMBL" id="CAI5781126.1"/>
    </source>
</evidence>
<keyword evidence="4" id="KW-0593">Phospholipase A2 inhibitor</keyword>
<feature type="domain" description="Phospholipase A2 inhibitor N-terminal" evidence="7">
    <location>
        <begin position="21"/>
        <end position="78"/>
    </location>
</feature>
<accession>A0AA35KP89</accession>
<sequence>MQALLGLLFFSLLLATGASLQCEICTATGQTCSSDNVECDPQLDTCAVVQYEPTPPSVNVSKIVKECLVKTDCEKKKIGESVLGLGKIKTFECNKAPGAAASLLLAFSSLLLMKSLL</sequence>